<dbReference type="InterPro" id="IPR013797">
    <property type="entry name" value="Maltooligo_trehalose_synth_4"/>
</dbReference>
<proteinExistence type="predicted"/>
<dbReference type="CDD" id="cd11336">
    <property type="entry name" value="AmyAc_MTSase"/>
    <property type="match status" value="1"/>
</dbReference>
<dbReference type="Pfam" id="PF00128">
    <property type="entry name" value="Alpha-amylase"/>
    <property type="match status" value="1"/>
</dbReference>
<gene>
    <name evidence="2" type="ORF">GCM10025862_28290</name>
</gene>
<feature type="domain" description="Glycosyl hydrolase family 13 catalytic" evidence="1">
    <location>
        <begin position="17"/>
        <end position="675"/>
    </location>
</feature>
<evidence type="ECO:0000313" key="3">
    <source>
        <dbReference type="Proteomes" id="UP001157109"/>
    </source>
</evidence>
<dbReference type="Gene3D" id="3.20.20.80">
    <property type="entry name" value="Glycosidases"/>
    <property type="match status" value="1"/>
</dbReference>
<organism evidence="2 3">
    <name type="scientific">Arsenicicoccus piscis</name>
    <dbReference type="NCBI Taxonomy" id="673954"/>
    <lineage>
        <taxon>Bacteria</taxon>
        <taxon>Bacillati</taxon>
        <taxon>Actinomycetota</taxon>
        <taxon>Actinomycetes</taxon>
        <taxon>Micrococcales</taxon>
        <taxon>Intrasporangiaceae</taxon>
        <taxon>Arsenicicoccus</taxon>
    </lineage>
</organism>
<dbReference type="Gene3D" id="1.10.10.470">
    <property type="entry name" value="Maltooligosyl trehalose synthase, domain 4"/>
    <property type="match status" value="1"/>
</dbReference>
<dbReference type="InterPro" id="IPR017853">
    <property type="entry name" value="GH"/>
</dbReference>
<dbReference type="PANTHER" id="PTHR10357:SF216">
    <property type="entry name" value="MALTOOLIGOSYL TREHALOSE SYNTHASE-RELATED"/>
    <property type="match status" value="1"/>
</dbReference>
<keyword evidence="3" id="KW-1185">Reference proteome</keyword>
<protein>
    <submittedName>
        <fullName evidence="2">Malto-oligosyltrehalose synthase</fullName>
    </submittedName>
</protein>
<dbReference type="RefSeq" id="WP_241441171.1">
    <property type="nucleotide sequence ID" value="NZ_BSUJ01000001.1"/>
</dbReference>
<name>A0ABQ6HSI6_9MICO</name>
<dbReference type="InterPro" id="IPR006047">
    <property type="entry name" value="GH13_cat_dom"/>
</dbReference>
<evidence type="ECO:0000259" key="1">
    <source>
        <dbReference type="SMART" id="SM00642"/>
    </source>
</evidence>
<accession>A0ABQ6HSI6</accession>
<comment type="caution">
    <text evidence="2">The sequence shown here is derived from an EMBL/GenBank/DDBJ whole genome shotgun (WGS) entry which is preliminary data.</text>
</comment>
<dbReference type="NCBIfam" id="TIGR02401">
    <property type="entry name" value="trehalose_TreY"/>
    <property type="match status" value="1"/>
</dbReference>
<dbReference type="Proteomes" id="UP001157109">
    <property type="component" value="Unassembled WGS sequence"/>
</dbReference>
<dbReference type="PANTHER" id="PTHR10357">
    <property type="entry name" value="ALPHA-AMYLASE FAMILY MEMBER"/>
    <property type="match status" value="1"/>
</dbReference>
<dbReference type="InterPro" id="IPR012767">
    <property type="entry name" value="Trehalose_TreY"/>
</dbReference>
<sequence>MPVTATYRLQMHHEFTFADAARRVPYLAALGVSHLYLSPILKAVPGSQHGYDVVDHNEINPELGGRAGFEALASVAHEHGLGIVVDVVPNHMALVAPESANRPLWAVLKEGRDAPTAHWFDIDWKSGGGRIGLPILGDTLVETLQAGEITFDELADGEPVLRYHEHVFPIAVGTEAPTVEAVLARQHYQLASWRQKESMLNYRRFFDVDGLIAVRVEEDDVFDATHALLLELNHAGLIDGFRIDHPDGLADPVGYLQQLRASSREGTIIWVEKILEGHERLPNDWACDGTTGYDAMNAIQTALVDPAAEPELTAQWEASGGRIDVERSVTLAKRQVVEELLQPEVERLVRRAREALPTLDPARLQAAVVELLVAGEVYRAYVQPEQRLSPLARRRLRDAYEGAVAARPDLEPELARLIELATAEDADLSAIDFAVRLQQTWGPVMAKGIEDTTFYRWHRLIALNEVGGDPGALEHASAAALHDWALHQRRYWPQGMTTLSTHDTKRSEDTRAFLLAIAGDPATWKELSMRFRLAASQLGIDKPTAHLIWQTIAGAGLLEKERLNEYLLKAIREAKQHTAWVDGDPDYEQSVLDFADKALESGDRHEALVQAWDTHREAIRATVLGAKLLQLTAPGVPDNYQGCETLNQTLVDPDNRQPVDYDDLATRLEAIDAGDPVTDLSDEKLLVTSAAMRLRRERPHAFGVAGLYVPLTSSSEHALGFLRAGQVATIVTRAPHRLEASGGWKDSDVVLLPTGTWRDRLTNKQIQVPPTGEVPVRDLLDQRPVALLARDGWGKE</sequence>
<dbReference type="EMBL" id="BSUJ01000001">
    <property type="protein sequence ID" value="GMA20808.1"/>
    <property type="molecule type" value="Genomic_DNA"/>
</dbReference>
<dbReference type="SUPFAM" id="SSF51445">
    <property type="entry name" value="(Trans)glycosidases"/>
    <property type="match status" value="1"/>
</dbReference>
<dbReference type="Gene3D" id="3.30.1590.10">
    <property type="entry name" value="Maltooligosyl trehalose synthase, domain 2"/>
    <property type="match status" value="1"/>
</dbReference>
<dbReference type="Gene3D" id="1.10.150.200">
    <property type="entry name" value="Maltooligosyl trehalose synthase, domain 3"/>
    <property type="match status" value="1"/>
</dbReference>
<dbReference type="SMART" id="SM00642">
    <property type="entry name" value="Aamy"/>
    <property type="match status" value="1"/>
</dbReference>
<reference evidence="3" key="1">
    <citation type="journal article" date="2019" name="Int. J. Syst. Evol. Microbiol.">
        <title>The Global Catalogue of Microorganisms (GCM) 10K type strain sequencing project: providing services to taxonomists for standard genome sequencing and annotation.</title>
        <authorList>
            <consortium name="The Broad Institute Genomics Platform"/>
            <consortium name="The Broad Institute Genome Sequencing Center for Infectious Disease"/>
            <person name="Wu L."/>
            <person name="Ma J."/>
        </authorList>
    </citation>
    <scope>NUCLEOTIDE SEQUENCE [LARGE SCALE GENOMIC DNA]</scope>
    <source>
        <strain evidence="3">NBRC 105830</strain>
    </source>
</reference>
<evidence type="ECO:0000313" key="2">
    <source>
        <dbReference type="EMBL" id="GMA20808.1"/>
    </source>
</evidence>